<feature type="compositionally biased region" description="Low complexity" evidence="1">
    <location>
        <begin position="75"/>
        <end position="89"/>
    </location>
</feature>
<evidence type="ECO:0000256" key="1">
    <source>
        <dbReference type="SAM" id="MobiDB-lite"/>
    </source>
</evidence>
<feature type="region of interest" description="Disordered" evidence="1">
    <location>
        <begin position="33"/>
        <end position="97"/>
    </location>
</feature>
<accession>A0A9N9KWD6</accession>
<evidence type="ECO:0000313" key="3">
    <source>
        <dbReference type="Proteomes" id="UP000696280"/>
    </source>
</evidence>
<proteinExistence type="predicted"/>
<name>A0A9N9KWD6_9HELO</name>
<dbReference type="Proteomes" id="UP000696280">
    <property type="component" value="Unassembled WGS sequence"/>
</dbReference>
<evidence type="ECO:0000313" key="2">
    <source>
        <dbReference type="EMBL" id="CAG8954684.1"/>
    </source>
</evidence>
<sequence>MSKSSHQPLACKPPYTSFGTVLLGTSEREGKGLETAGCNLDPTSRAPALDGTKQGNHDIYRRNQSMQTNCPPAPTSSSLPSLISSSRSAQHNAYPGVKQSVSRSAVISYHTISKPTPSPGIQAGKRRWSGLNFHIGPQPQPHLTSPHSSAYLHPKHDTKHAHQNNKISFCIYFTSLSYVSFSIMHLMSIRDAYLDCGTTAHRPTTDLTGSRDPSGLQ</sequence>
<protein>
    <submittedName>
        <fullName evidence="2">Uncharacterized protein</fullName>
    </submittedName>
</protein>
<reference evidence="2" key="1">
    <citation type="submission" date="2021-07" db="EMBL/GenBank/DDBJ databases">
        <authorList>
            <person name="Durling M."/>
        </authorList>
    </citation>
    <scope>NUCLEOTIDE SEQUENCE</scope>
</reference>
<dbReference type="AlphaFoldDB" id="A0A9N9KWD6"/>
<dbReference type="EMBL" id="CAJVRL010000057">
    <property type="protein sequence ID" value="CAG8954684.1"/>
    <property type="molecule type" value="Genomic_DNA"/>
</dbReference>
<keyword evidence="3" id="KW-1185">Reference proteome</keyword>
<gene>
    <name evidence="2" type="ORF">HYFRA_00004606</name>
</gene>
<organism evidence="2 3">
    <name type="scientific">Hymenoscyphus fraxineus</name>
    <dbReference type="NCBI Taxonomy" id="746836"/>
    <lineage>
        <taxon>Eukaryota</taxon>
        <taxon>Fungi</taxon>
        <taxon>Dikarya</taxon>
        <taxon>Ascomycota</taxon>
        <taxon>Pezizomycotina</taxon>
        <taxon>Leotiomycetes</taxon>
        <taxon>Helotiales</taxon>
        <taxon>Helotiaceae</taxon>
        <taxon>Hymenoscyphus</taxon>
    </lineage>
</organism>
<comment type="caution">
    <text evidence="2">The sequence shown here is derived from an EMBL/GenBank/DDBJ whole genome shotgun (WGS) entry which is preliminary data.</text>
</comment>